<gene>
    <name evidence="3" type="ORF">ACFFH7_32555</name>
</gene>
<feature type="region of interest" description="Disordered" evidence="1">
    <location>
        <begin position="24"/>
        <end position="59"/>
    </location>
</feature>
<accession>A0ABV6N2J2</accession>
<evidence type="ECO:0000256" key="1">
    <source>
        <dbReference type="SAM" id="MobiDB-lite"/>
    </source>
</evidence>
<evidence type="ECO:0000313" key="3">
    <source>
        <dbReference type="EMBL" id="MFC0546286.1"/>
    </source>
</evidence>
<dbReference type="Proteomes" id="UP001589810">
    <property type="component" value="Unassembled WGS sequence"/>
</dbReference>
<feature type="signal peptide" evidence="2">
    <location>
        <begin position="1"/>
        <end position="19"/>
    </location>
</feature>
<evidence type="ECO:0000313" key="4">
    <source>
        <dbReference type="Proteomes" id="UP001589810"/>
    </source>
</evidence>
<protein>
    <submittedName>
        <fullName evidence="3">Uncharacterized protein</fullName>
    </submittedName>
</protein>
<dbReference type="RefSeq" id="WP_273936547.1">
    <property type="nucleotide sequence ID" value="NZ_CP097263.1"/>
</dbReference>
<proteinExistence type="predicted"/>
<feature type="compositionally biased region" description="Low complexity" evidence="1">
    <location>
        <begin position="24"/>
        <end position="39"/>
    </location>
</feature>
<comment type="caution">
    <text evidence="3">The sequence shown here is derived from an EMBL/GenBank/DDBJ whole genome shotgun (WGS) entry which is preliminary data.</text>
</comment>
<organism evidence="3 4">
    <name type="scientific">Kutzneria chonburiensis</name>
    <dbReference type="NCBI Taxonomy" id="1483604"/>
    <lineage>
        <taxon>Bacteria</taxon>
        <taxon>Bacillati</taxon>
        <taxon>Actinomycetota</taxon>
        <taxon>Actinomycetes</taxon>
        <taxon>Pseudonocardiales</taxon>
        <taxon>Pseudonocardiaceae</taxon>
        <taxon>Kutzneria</taxon>
    </lineage>
</organism>
<evidence type="ECO:0000256" key="2">
    <source>
        <dbReference type="SAM" id="SignalP"/>
    </source>
</evidence>
<name>A0ABV6N2J2_9PSEU</name>
<dbReference type="EMBL" id="JBHLUD010000013">
    <property type="protein sequence ID" value="MFC0546286.1"/>
    <property type="molecule type" value="Genomic_DNA"/>
</dbReference>
<feature type="chain" id="PRO_5045533766" evidence="2">
    <location>
        <begin position="20"/>
        <end position="59"/>
    </location>
</feature>
<keyword evidence="4" id="KW-1185">Reference proteome</keyword>
<keyword evidence="2" id="KW-0732">Signal</keyword>
<reference evidence="3 4" key="1">
    <citation type="submission" date="2024-09" db="EMBL/GenBank/DDBJ databases">
        <authorList>
            <person name="Sun Q."/>
            <person name="Mori K."/>
        </authorList>
    </citation>
    <scope>NUCLEOTIDE SEQUENCE [LARGE SCALE GENOMIC DNA]</scope>
    <source>
        <strain evidence="3 4">TBRC 1432</strain>
    </source>
</reference>
<sequence>MRRTVVALAVLLTIAAAGAAALKQPGMAPTWRPWPRRAPSGSQQSGSAPWAVANRAHAR</sequence>